<organism evidence="1 2">
    <name type="scientific">Acetobacterium wieringae</name>
    <dbReference type="NCBI Taxonomy" id="52694"/>
    <lineage>
        <taxon>Bacteria</taxon>
        <taxon>Bacillati</taxon>
        <taxon>Bacillota</taxon>
        <taxon>Clostridia</taxon>
        <taxon>Eubacteriales</taxon>
        <taxon>Eubacteriaceae</taxon>
        <taxon>Acetobacterium</taxon>
    </lineage>
</organism>
<evidence type="ECO:0000313" key="2">
    <source>
        <dbReference type="Proteomes" id="UP001163550"/>
    </source>
</evidence>
<sequence length="47" mass="5640">MKEEKKYNNDYIMRMIEDMSAFLANVRICGSKAFERAYLLQKKAGFW</sequence>
<dbReference type="Proteomes" id="UP001163550">
    <property type="component" value="Chromosome"/>
</dbReference>
<protein>
    <recommendedName>
        <fullName evidence="3">Four helix bundle protein</fullName>
    </recommendedName>
</protein>
<keyword evidence="2" id="KW-1185">Reference proteome</keyword>
<name>A0ABY6HB47_9FIRM</name>
<reference evidence="1" key="1">
    <citation type="submission" date="2021-11" db="EMBL/GenBank/DDBJ databases">
        <title>Isoprene-degrading acetogen.</title>
        <authorList>
            <person name="Yang Y."/>
            <person name="Jin H."/>
            <person name="Yan J."/>
        </authorList>
    </citation>
    <scope>NUCLEOTIDE SEQUENCE</scope>
    <source>
        <strain evidence="1">Berkeley</strain>
    </source>
</reference>
<dbReference type="RefSeq" id="WP_228883694.1">
    <property type="nucleotide sequence ID" value="NZ_CABIIK010000057.1"/>
</dbReference>
<accession>A0ABY6HB47</accession>
<proteinExistence type="predicted"/>
<evidence type="ECO:0008006" key="3">
    <source>
        <dbReference type="Google" id="ProtNLM"/>
    </source>
</evidence>
<evidence type="ECO:0000313" key="1">
    <source>
        <dbReference type="EMBL" id="UYO61179.1"/>
    </source>
</evidence>
<gene>
    <name evidence="1" type="ORF">LNN31_10315</name>
</gene>
<dbReference type="EMBL" id="CP087994">
    <property type="protein sequence ID" value="UYO61179.1"/>
    <property type="molecule type" value="Genomic_DNA"/>
</dbReference>